<dbReference type="PANTHER" id="PTHR12357:SF3">
    <property type="entry name" value="YTH DOMAIN-CONTAINING PROTEIN 1"/>
    <property type="match status" value="1"/>
</dbReference>
<reference evidence="5" key="1">
    <citation type="journal article" date="2020" name="Stud. Mycol.">
        <title>101 Dothideomycetes genomes: a test case for predicting lifestyles and emergence of pathogens.</title>
        <authorList>
            <person name="Haridas S."/>
            <person name="Albert R."/>
            <person name="Binder M."/>
            <person name="Bloem J."/>
            <person name="Labutti K."/>
            <person name="Salamov A."/>
            <person name="Andreopoulos B."/>
            <person name="Baker S."/>
            <person name="Barry K."/>
            <person name="Bills G."/>
            <person name="Bluhm B."/>
            <person name="Cannon C."/>
            <person name="Castanera R."/>
            <person name="Culley D."/>
            <person name="Daum C."/>
            <person name="Ezra D."/>
            <person name="Gonzalez J."/>
            <person name="Henrissat B."/>
            <person name="Kuo A."/>
            <person name="Liang C."/>
            <person name="Lipzen A."/>
            <person name="Lutzoni F."/>
            <person name="Magnuson J."/>
            <person name="Mondo S."/>
            <person name="Nolan M."/>
            <person name="Ohm R."/>
            <person name="Pangilinan J."/>
            <person name="Park H.-J."/>
            <person name="Ramirez L."/>
            <person name="Alfaro M."/>
            <person name="Sun H."/>
            <person name="Tritt A."/>
            <person name="Yoshinaga Y."/>
            <person name="Zwiers L.-H."/>
            <person name="Turgeon B."/>
            <person name="Goodwin S."/>
            <person name="Spatafora J."/>
            <person name="Crous P."/>
            <person name="Grigoriev I."/>
        </authorList>
    </citation>
    <scope>NUCLEOTIDE SEQUENCE</scope>
    <source>
        <strain evidence="5">CBS 121739</strain>
    </source>
</reference>
<dbReference type="CDD" id="cd00590">
    <property type="entry name" value="RRM_SF"/>
    <property type="match status" value="1"/>
</dbReference>
<dbReference type="GO" id="GO:0000398">
    <property type="term" value="P:mRNA splicing, via spliceosome"/>
    <property type="evidence" value="ECO:0007669"/>
    <property type="project" value="TreeGrafter"/>
</dbReference>
<dbReference type="GO" id="GO:0000381">
    <property type="term" value="P:regulation of alternative mRNA splicing, via spliceosome"/>
    <property type="evidence" value="ECO:0007669"/>
    <property type="project" value="TreeGrafter"/>
</dbReference>
<feature type="region of interest" description="Disordered" evidence="2">
    <location>
        <begin position="520"/>
        <end position="545"/>
    </location>
</feature>
<dbReference type="AlphaFoldDB" id="A0A6A6WBL8"/>
<feature type="region of interest" description="Disordered" evidence="2">
    <location>
        <begin position="245"/>
        <end position="269"/>
    </location>
</feature>
<dbReference type="InterPro" id="IPR000504">
    <property type="entry name" value="RRM_dom"/>
</dbReference>
<keyword evidence="1" id="KW-0694">RNA-binding</keyword>
<evidence type="ECO:0008006" key="7">
    <source>
        <dbReference type="Google" id="ProtNLM"/>
    </source>
</evidence>
<dbReference type="InterPro" id="IPR012677">
    <property type="entry name" value="Nucleotide-bd_a/b_plait_sf"/>
</dbReference>
<dbReference type="Pfam" id="PF25701">
    <property type="entry name" value="RRM_YTH1"/>
    <property type="match status" value="1"/>
</dbReference>
<dbReference type="InterPro" id="IPR035979">
    <property type="entry name" value="RBD_domain_sf"/>
</dbReference>
<dbReference type="InterPro" id="IPR007275">
    <property type="entry name" value="YTH_domain"/>
</dbReference>
<keyword evidence="6" id="KW-1185">Reference proteome</keyword>
<dbReference type="Gene3D" id="3.30.70.330">
    <property type="match status" value="1"/>
</dbReference>
<dbReference type="GO" id="GO:0003729">
    <property type="term" value="F:mRNA binding"/>
    <property type="evidence" value="ECO:0007669"/>
    <property type="project" value="TreeGrafter"/>
</dbReference>
<feature type="region of interest" description="Disordered" evidence="2">
    <location>
        <begin position="1"/>
        <end position="37"/>
    </location>
</feature>
<feature type="compositionally biased region" description="Polar residues" evidence="2">
    <location>
        <begin position="245"/>
        <end position="257"/>
    </location>
</feature>
<proteinExistence type="predicted"/>
<dbReference type="Pfam" id="PF04146">
    <property type="entry name" value="YTH"/>
    <property type="match status" value="1"/>
</dbReference>
<dbReference type="RefSeq" id="XP_033601811.1">
    <property type="nucleotide sequence ID" value="XM_033745446.1"/>
</dbReference>
<organism evidence="5 6">
    <name type="scientific">Pseudovirgaria hyperparasitica</name>
    <dbReference type="NCBI Taxonomy" id="470096"/>
    <lineage>
        <taxon>Eukaryota</taxon>
        <taxon>Fungi</taxon>
        <taxon>Dikarya</taxon>
        <taxon>Ascomycota</taxon>
        <taxon>Pezizomycotina</taxon>
        <taxon>Dothideomycetes</taxon>
        <taxon>Dothideomycetes incertae sedis</taxon>
        <taxon>Acrospermales</taxon>
        <taxon>Acrospermaceae</taxon>
        <taxon>Pseudovirgaria</taxon>
    </lineage>
</organism>
<feature type="compositionally biased region" description="Basic and acidic residues" evidence="2">
    <location>
        <begin position="1"/>
        <end position="11"/>
    </location>
</feature>
<dbReference type="OrthoDB" id="306690at2759"/>
<dbReference type="GO" id="GO:1990247">
    <property type="term" value="F:N6-methyladenosine-containing RNA reader activity"/>
    <property type="evidence" value="ECO:0007669"/>
    <property type="project" value="TreeGrafter"/>
</dbReference>
<evidence type="ECO:0000259" key="4">
    <source>
        <dbReference type="PROSITE" id="PS50882"/>
    </source>
</evidence>
<feature type="domain" description="YTH" evidence="4">
    <location>
        <begin position="403"/>
        <end position="606"/>
    </location>
</feature>
<evidence type="ECO:0000256" key="2">
    <source>
        <dbReference type="SAM" id="MobiDB-lite"/>
    </source>
</evidence>
<evidence type="ECO:0000256" key="1">
    <source>
        <dbReference type="PROSITE-ProRule" id="PRU00176"/>
    </source>
</evidence>
<dbReference type="PROSITE" id="PS50102">
    <property type="entry name" value="RRM"/>
    <property type="match status" value="1"/>
</dbReference>
<evidence type="ECO:0000259" key="3">
    <source>
        <dbReference type="PROSITE" id="PS50102"/>
    </source>
</evidence>
<gene>
    <name evidence="5" type="ORF">EJ05DRAFT_485388</name>
</gene>
<feature type="region of interest" description="Disordered" evidence="2">
    <location>
        <begin position="345"/>
        <end position="371"/>
    </location>
</feature>
<sequence length="624" mass="67701">MREPQDSESHGAGHSGNQGNSSEGPGPSYQPQPSSYAFQDQYSTLPQSHLSHLTLPRGSIQHVPHGGFASHDQFPAFNMAAITATIPQYTPSESRMSGASPLATTYDHQHVAQYSGQPQPLYAVGHAHSGHYPNLLCQGHMSATSSYTSYSVHQQRPCPSYLPQTPQYGYYVSAQYGPQILPAQQYARAHGRKASIPHGQIQYAPTGADSPLLLGYPDKYSGAITYSTDSPNQPNLNQTNTIQIASHPSPESMNSTPRGPPRKPKQSGHALWVGNLPPGTNVTDLKDHFSRDATTDIESLFLISKSNCAFVNYRTETSCTAAMHRFHDSRFYGVRLVCRLRRSAAPTSGVPTGPSAMSDGRASGPSPDLTSMSSETVVDIAQEGKNPIAGMVNGETTTNRMPEKFFIVKSLTMQDLEQSVQNGIWATQSHNEQALNTAYATADNVYLIFSANKSGEYFGFARMASPISSDASQLLSSLPKSTATAIADAPRSIPTPATEHAPKGKIIDDSARGTIFWEADLSGSENEEEDATEEEDNSTKDIDNGDIAADQEWGKAFKVEWISTNRLPFFKTRGLRNPWNANREVKIARDGTELETGIGRRLIQMFPRGHSSSPMGGAVGSRAY</sequence>
<dbReference type="PROSITE" id="PS50882">
    <property type="entry name" value="YTH"/>
    <property type="match status" value="1"/>
</dbReference>
<accession>A0A6A6WBL8</accession>
<evidence type="ECO:0000313" key="6">
    <source>
        <dbReference type="Proteomes" id="UP000799437"/>
    </source>
</evidence>
<dbReference type="SUPFAM" id="SSF54928">
    <property type="entry name" value="RNA-binding domain, RBD"/>
    <property type="match status" value="1"/>
</dbReference>
<dbReference type="GeneID" id="54486500"/>
<dbReference type="Gene3D" id="3.10.590.10">
    <property type="entry name" value="ph1033 like domains"/>
    <property type="match status" value="1"/>
</dbReference>
<dbReference type="InterPro" id="IPR045168">
    <property type="entry name" value="YTH_prot"/>
</dbReference>
<dbReference type="InterPro" id="IPR057720">
    <property type="entry name" value="RRM_YTH1"/>
</dbReference>
<feature type="compositionally biased region" description="Acidic residues" evidence="2">
    <location>
        <begin position="525"/>
        <end position="536"/>
    </location>
</feature>
<name>A0A6A6WBL8_9PEZI</name>
<dbReference type="CDD" id="cd21134">
    <property type="entry name" value="YTH"/>
    <property type="match status" value="1"/>
</dbReference>
<dbReference type="SMART" id="SM00360">
    <property type="entry name" value="RRM"/>
    <property type="match status" value="1"/>
</dbReference>
<feature type="compositionally biased region" description="Low complexity" evidence="2">
    <location>
        <begin position="21"/>
        <end position="36"/>
    </location>
</feature>
<protein>
    <recommendedName>
        <fullName evidence="7">YTH domain-containing protein</fullName>
    </recommendedName>
</protein>
<dbReference type="EMBL" id="ML996570">
    <property type="protein sequence ID" value="KAF2759360.1"/>
    <property type="molecule type" value="Genomic_DNA"/>
</dbReference>
<dbReference type="Proteomes" id="UP000799437">
    <property type="component" value="Unassembled WGS sequence"/>
</dbReference>
<dbReference type="GO" id="GO:0005654">
    <property type="term" value="C:nucleoplasm"/>
    <property type="evidence" value="ECO:0007669"/>
    <property type="project" value="TreeGrafter"/>
</dbReference>
<feature type="domain" description="RRM" evidence="3">
    <location>
        <begin position="269"/>
        <end position="343"/>
    </location>
</feature>
<dbReference type="PANTHER" id="PTHR12357">
    <property type="entry name" value="YTH YT521-B HOMOLOGY DOMAIN-CONTAINING"/>
    <property type="match status" value="1"/>
</dbReference>
<evidence type="ECO:0000313" key="5">
    <source>
        <dbReference type="EMBL" id="KAF2759360.1"/>
    </source>
</evidence>